<dbReference type="SMART" id="SM00518">
    <property type="entry name" value="AP2Ec"/>
    <property type="match status" value="1"/>
</dbReference>
<dbReference type="AlphaFoldDB" id="A0A7J9PFZ3"/>
<dbReference type="InterPro" id="IPR013022">
    <property type="entry name" value="Xyl_isomerase-like_TIM-brl"/>
</dbReference>
<organism evidence="2 3">
    <name type="scientific">Methanococcus maripaludis</name>
    <name type="common">Methanococcus deltae</name>
    <dbReference type="NCBI Taxonomy" id="39152"/>
    <lineage>
        <taxon>Archaea</taxon>
        <taxon>Methanobacteriati</taxon>
        <taxon>Methanobacteriota</taxon>
        <taxon>Methanomada group</taxon>
        <taxon>Methanococci</taxon>
        <taxon>Methanococcales</taxon>
        <taxon>Methanococcaceae</taxon>
        <taxon>Methanococcus</taxon>
    </lineage>
</organism>
<proteinExistence type="predicted"/>
<dbReference type="GO" id="GO:0008270">
    <property type="term" value="F:zinc ion binding"/>
    <property type="evidence" value="ECO:0007669"/>
    <property type="project" value="InterPro"/>
</dbReference>
<sequence length="273" mass="30949">MLKFGTAGIPINAKSTENALEYLKKINLDAMELEFVRGVNLKSEKAELLAKNLEITLSAHAPYYINLNAKEPEKIESSIKRIVDSAKIIHIFNKKNSENKNVVFHSGFYLKQDQKLVYEKIKANTQRIIEIMDENKINAMLRPETTGKGSQFGSVDELIQLSTEIEIMPCIDFSHVYARSLGKINDYDSFSNILSKLENNLGKKGIKDMHIHISGIEFGNGGEKKHLPISNSEFKYLEVLKALKDFECSGTVICESPRLEYDAVILKKNYEEL</sequence>
<dbReference type="GO" id="GO:0003677">
    <property type="term" value="F:DNA binding"/>
    <property type="evidence" value="ECO:0007669"/>
    <property type="project" value="InterPro"/>
</dbReference>
<keyword evidence="2" id="KW-0378">Hydrolase</keyword>
<comment type="caution">
    <text evidence="2">The sequence shown here is derived from an EMBL/GenBank/DDBJ whole genome shotgun (WGS) entry which is preliminary data.</text>
</comment>
<evidence type="ECO:0000259" key="1">
    <source>
        <dbReference type="Pfam" id="PF01261"/>
    </source>
</evidence>
<reference evidence="2 3" key="1">
    <citation type="submission" date="2020-07" db="EMBL/GenBank/DDBJ databases">
        <title>Genomic Encyclopedia of Type Strains, Phase IV (KMG-V): Genome sequencing to study the core and pangenomes of soil and plant-associated prokaryotes.</title>
        <authorList>
            <person name="Whitman W."/>
        </authorList>
    </citation>
    <scope>NUCLEOTIDE SEQUENCE [LARGE SCALE GENOMIC DNA]</scope>
    <source>
        <strain evidence="2 3">C8</strain>
    </source>
</reference>
<gene>
    <name evidence="2" type="ORF">HNP90_000538</name>
</gene>
<dbReference type="Proteomes" id="UP000533207">
    <property type="component" value="Unassembled WGS sequence"/>
</dbReference>
<dbReference type="GO" id="GO:0006284">
    <property type="term" value="P:base-excision repair"/>
    <property type="evidence" value="ECO:0007669"/>
    <property type="project" value="TreeGrafter"/>
</dbReference>
<protein>
    <submittedName>
        <fullName evidence="2">Deoxyribonuclease-4</fullName>
        <ecNumber evidence="2">3.1.21.2</ecNumber>
    </submittedName>
</protein>
<dbReference type="PANTHER" id="PTHR21445:SF0">
    <property type="entry name" value="APURINIC-APYRIMIDINIC ENDONUCLEASE"/>
    <property type="match status" value="1"/>
</dbReference>
<evidence type="ECO:0000313" key="3">
    <source>
        <dbReference type="Proteomes" id="UP000533207"/>
    </source>
</evidence>
<dbReference type="EC" id="3.1.21.2" evidence="2"/>
<accession>A0A7J9PFZ3</accession>
<name>A0A7J9PFZ3_METMI</name>
<dbReference type="PANTHER" id="PTHR21445">
    <property type="entry name" value="ENDONUCLEASE IV ENDODEOXYRIBONUCLEASE IV"/>
    <property type="match status" value="1"/>
</dbReference>
<evidence type="ECO:0000313" key="2">
    <source>
        <dbReference type="EMBL" id="MBA2861678.1"/>
    </source>
</evidence>
<dbReference type="GO" id="GO:0008081">
    <property type="term" value="F:phosphoric diester hydrolase activity"/>
    <property type="evidence" value="ECO:0007669"/>
    <property type="project" value="TreeGrafter"/>
</dbReference>
<dbReference type="Gene3D" id="3.20.20.150">
    <property type="entry name" value="Divalent-metal-dependent TIM barrel enzymes"/>
    <property type="match status" value="1"/>
</dbReference>
<dbReference type="Pfam" id="PF01261">
    <property type="entry name" value="AP_endonuc_2"/>
    <property type="match status" value="1"/>
</dbReference>
<feature type="domain" description="Xylose isomerase-like TIM barrel" evidence="1">
    <location>
        <begin position="21"/>
        <end position="258"/>
    </location>
</feature>
<dbReference type="EMBL" id="JACDUL010000001">
    <property type="protein sequence ID" value="MBA2861678.1"/>
    <property type="molecule type" value="Genomic_DNA"/>
</dbReference>
<dbReference type="FunFam" id="3.20.20.150:FF:000017">
    <property type="entry name" value="Endonuclease IV related protein"/>
    <property type="match status" value="1"/>
</dbReference>
<dbReference type="GO" id="GO:0008833">
    <property type="term" value="F:deoxyribonuclease IV (phage-T4-induced) activity"/>
    <property type="evidence" value="ECO:0007669"/>
    <property type="project" value="UniProtKB-EC"/>
</dbReference>
<dbReference type="RefSeq" id="WP_011977334.1">
    <property type="nucleotide sequence ID" value="NZ_JACDUL010000001.1"/>
</dbReference>
<dbReference type="SUPFAM" id="SSF51658">
    <property type="entry name" value="Xylose isomerase-like"/>
    <property type="match status" value="1"/>
</dbReference>
<dbReference type="InterPro" id="IPR001719">
    <property type="entry name" value="AP_endonuc_2"/>
</dbReference>
<dbReference type="GO" id="GO:0003906">
    <property type="term" value="F:DNA-(apurinic or apyrimidinic site) endonuclease activity"/>
    <property type="evidence" value="ECO:0007669"/>
    <property type="project" value="TreeGrafter"/>
</dbReference>
<dbReference type="InterPro" id="IPR036237">
    <property type="entry name" value="Xyl_isomerase-like_sf"/>
</dbReference>